<dbReference type="HOGENOM" id="CLU_319867_0_0_1"/>
<dbReference type="InterPro" id="IPR008928">
    <property type="entry name" value="6-hairpin_glycosidase_sf"/>
</dbReference>
<proteinExistence type="predicted"/>
<dbReference type="FunFam" id="1.20.1610.10:FF:000002">
    <property type="entry name" value="Alpha-1,2-mannosidase family protein"/>
    <property type="match status" value="1"/>
</dbReference>
<dbReference type="FunFam" id="1.20.1050.60:FF:000002">
    <property type="entry name" value="Glycosyl hydrolase family 92"/>
    <property type="match status" value="1"/>
</dbReference>
<sequence>MDLSDLMSSRAAGTIGVDPETGRIMGNGRYSPSFGAGTYQAYFCADFIGAKIRKTGTFTGDNAIEDTAYMDSAQPAAEDAWRDKLSVVEVDSTGVDEEFLTTFWSGIYRTMLSPQNYTGENPYWNSSEPFYCIWDSFRAQHPLLTILDPGAQTEMVRALIDIYRFEGKLPDCRMSFCKGFTQGGSNADVVIADAFIKNIEEGIDWKTAYEAVVSDAEDEPMNWGLEGRGNLDSYHELGYIPWDDRDKKGSGPMSRTISRTVEYSYDDFCIATMAQTLGHKSDAEKYFNRSTNWQNLWNEEQEDIYRDPQEEIVWSDYLGFMQPRLLDGSWRYHNTRLCSPIHQFHSCYYDTAYDTYEGSPWLYSFFVPQDMASLVAAMGGKEMFVERLSYFHTSGIAYMGNEQSFLTVFQFHYGARPGLSSYFTHYYIPSQFNASVNGIPGNDDCAMGAFTAFAFMGFFPVAGQDVYLLIPPFFPEVKIRARNDQWAIIRAKNFDPQRKAIYIQSATLNGKKYTKNWITHDFFMKGGVLEFTVGETEGAWGTKEVDLPPSCRRRSTRISSSGQKSRYFEADSDEDDDSSIQGEFSAKKPRKSYGKSSAKKTKIVSDDDDDEDDYHDEEPEENGAQEEDDEEEYDDDEAPRVTIIPKPKLRDIDGVPYEDDKLHKNTLLFLKDLKANNKRSWLKLHDAEFRRSLKDWESFVETMTEKIVELDETIPELPVKDVIFRIYRDVRFSKDPTPYKPHYSAAWSRTGRKGPYACYYIHCEPGNVFVGGGLWHPEAGHIQKLRASIDERPRRWRRVLMDEAFRRTFLPKAKNTEESVIKTFTEENKGNALKTKPKGFIPEHRDIELLKLRNFTVGKKISDSVLTADNCQEQIAEIVQAMVGFITFLNDTVMPDLSNLDDDSSDDE</sequence>
<dbReference type="GO" id="GO:0030246">
    <property type="term" value="F:carbohydrate binding"/>
    <property type="evidence" value="ECO:0007669"/>
    <property type="project" value="InterPro"/>
</dbReference>
<organism evidence="3 4">
    <name type="scientific">Phaeoacremonium minimum (strain UCR-PA7)</name>
    <name type="common">Esca disease fungus</name>
    <name type="synonym">Togninia minima</name>
    <dbReference type="NCBI Taxonomy" id="1286976"/>
    <lineage>
        <taxon>Eukaryota</taxon>
        <taxon>Fungi</taxon>
        <taxon>Dikarya</taxon>
        <taxon>Ascomycota</taxon>
        <taxon>Pezizomycotina</taxon>
        <taxon>Sordariomycetes</taxon>
        <taxon>Sordariomycetidae</taxon>
        <taxon>Togniniales</taxon>
        <taxon>Togniniaceae</taxon>
        <taxon>Phaeoacremonium</taxon>
    </lineage>
</organism>
<feature type="domain" description="Glycosyl hydrolase family 92" evidence="2">
    <location>
        <begin position="69"/>
        <end position="534"/>
    </location>
</feature>
<feature type="compositionally biased region" description="Acidic residues" evidence="1">
    <location>
        <begin position="606"/>
        <end position="637"/>
    </location>
</feature>
<dbReference type="NCBIfam" id="TIGR02453">
    <property type="entry name" value="TIGR02453 family protein"/>
    <property type="match status" value="1"/>
</dbReference>
<dbReference type="Gene3D" id="2.70.98.10">
    <property type="match status" value="1"/>
</dbReference>
<feature type="region of interest" description="Disordered" evidence="1">
    <location>
        <begin position="542"/>
        <end position="641"/>
    </location>
</feature>
<dbReference type="Gene3D" id="1.20.1610.10">
    <property type="entry name" value="alpha-1,2-mannosidases domains"/>
    <property type="match status" value="1"/>
</dbReference>
<dbReference type="PANTHER" id="PTHR12143:SF42">
    <property type="entry name" value="PUTATIVE SUBFAMILY (AFU_ORTHOLOGUE AFUA_6G13760)-RELATED"/>
    <property type="match status" value="1"/>
</dbReference>
<dbReference type="Gene3D" id="1.20.1050.60">
    <property type="entry name" value="alpha-1,2-mannosidase"/>
    <property type="match status" value="1"/>
</dbReference>
<dbReference type="GO" id="GO:0005829">
    <property type="term" value="C:cytosol"/>
    <property type="evidence" value="ECO:0007669"/>
    <property type="project" value="TreeGrafter"/>
</dbReference>
<accession>R8BWK6</accession>
<dbReference type="PANTHER" id="PTHR12143">
    <property type="entry name" value="PEPTIDE N-GLYCANASE PNGASE -RELATED"/>
    <property type="match status" value="1"/>
</dbReference>
<dbReference type="Pfam" id="PF09365">
    <property type="entry name" value="DUF2461"/>
    <property type="match status" value="1"/>
</dbReference>
<dbReference type="GO" id="GO:0005975">
    <property type="term" value="P:carbohydrate metabolic process"/>
    <property type="evidence" value="ECO:0007669"/>
    <property type="project" value="InterPro"/>
</dbReference>
<dbReference type="GO" id="GO:0006516">
    <property type="term" value="P:glycoprotein catabolic process"/>
    <property type="evidence" value="ECO:0007669"/>
    <property type="project" value="TreeGrafter"/>
</dbReference>
<feature type="compositionally biased region" description="Basic residues" evidence="1">
    <location>
        <begin position="587"/>
        <end position="602"/>
    </location>
</feature>
<keyword evidence="4" id="KW-1185">Reference proteome</keyword>
<dbReference type="InterPro" id="IPR012939">
    <property type="entry name" value="Glyco_hydro_92"/>
</dbReference>
<dbReference type="InterPro" id="IPR014718">
    <property type="entry name" value="GH-type_carb-bd"/>
</dbReference>
<dbReference type="InterPro" id="IPR050883">
    <property type="entry name" value="PNGase"/>
</dbReference>
<dbReference type="GO" id="GO:0005634">
    <property type="term" value="C:nucleus"/>
    <property type="evidence" value="ECO:0007669"/>
    <property type="project" value="TreeGrafter"/>
</dbReference>
<evidence type="ECO:0000256" key="1">
    <source>
        <dbReference type="SAM" id="MobiDB-lite"/>
    </source>
</evidence>
<name>R8BWK6_PHAM7</name>
<protein>
    <submittedName>
        <fullName evidence="3">Putative glycoside hydrolase family 92 protein</fullName>
    </submittedName>
</protein>
<dbReference type="SUPFAM" id="SSF48208">
    <property type="entry name" value="Six-hairpin glycosidases"/>
    <property type="match status" value="1"/>
</dbReference>
<dbReference type="OrthoDB" id="449263at2759"/>
<dbReference type="RefSeq" id="XP_007911554.1">
    <property type="nucleotide sequence ID" value="XM_007913363.1"/>
</dbReference>
<keyword evidence="3" id="KW-0378">Hydrolase</keyword>
<dbReference type="Pfam" id="PF07971">
    <property type="entry name" value="Glyco_hydro_92"/>
    <property type="match status" value="1"/>
</dbReference>
<dbReference type="AlphaFoldDB" id="R8BWK6"/>
<dbReference type="Proteomes" id="UP000014074">
    <property type="component" value="Unassembled WGS sequence"/>
</dbReference>
<gene>
    <name evidence="3" type="ORF">UCRPA7_770</name>
</gene>
<dbReference type="eggNOG" id="ENOG502QR5Q">
    <property type="taxonomic scope" value="Eukaryota"/>
</dbReference>
<evidence type="ECO:0000313" key="4">
    <source>
        <dbReference type="Proteomes" id="UP000014074"/>
    </source>
</evidence>
<dbReference type="KEGG" id="tmn:UCRPA7_770"/>
<evidence type="ECO:0000259" key="2">
    <source>
        <dbReference type="Pfam" id="PF07971"/>
    </source>
</evidence>
<dbReference type="GeneID" id="19328481"/>
<evidence type="ECO:0000313" key="3">
    <source>
        <dbReference type="EMBL" id="EOO03727.1"/>
    </source>
</evidence>
<dbReference type="EMBL" id="KB932813">
    <property type="protein sequence ID" value="EOO03727.1"/>
    <property type="molecule type" value="Genomic_DNA"/>
</dbReference>
<dbReference type="GO" id="GO:0000224">
    <property type="term" value="F:peptide-N4-(N-acetyl-beta-glucosaminyl)asparagine amidase activity"/>
    <property type="evidence" value="ECO:0007669"/>
    <property type="project" value="TreeGrafter"/>
</dbReference>
<dbReference type="FunFam" id="3.30.2080.10:FF:000001">
    <property type="entry name" value="Alpha-1,2-mannosidase subfamily"/>
    <property type="match status" value="1"/>
</dbReference>
<dbReference type="Gene3D" id="3.30.2080.10">
    <property type="entry name" value="GH92 mannosidase domain"/>
    <property type="match status" value="1"/>
</dbReference>
<dbReference type="InterPro" id="IPR012808">
    <property type="entry name" value="CHP02453"/>
</dbReference>
<reference evidence="4" key="1">
    <citation type="journal article" date="2013" name="Genome Announc.">
        <title>Draft genome sequence of the ascomycete Phaeoacremonium aleophilum strain UCR-PA7, a causal agent of the esca disease complex in grapevines.</title>
        <authorList>
            <person name="Blanco-Ulate B."/>
            <person name="Rolshausen P."/>
            <person name="Cantu D."/>
        </authorList>
    </citation>
    <scope>NUCLEOTIDE SEQUENCE [LARGE SCALE GENOMIC DNA]</scope>
    <source>
        <strain evidence="4">UCR-PA7</strain>
    </source>
</reference>